<dbReference type="EMBL" id="NIZW01000020">
    <property type="protein sequence ID" value="PHQ33065.1"/>
    <property type="molecule type" value="Genomic_DNA"/>
</dbReference>
<dbReference type="RefSeq" id="WP_143549318.1">
    <property type="nucleotide sequence ID" value="NZ_NIZW01000020.1"/>
</dbReference>
<reference evidence="2 3" key="1">
    <citation type="submission" date="2017-06" db="EMBL/GenBank/DDBJ databases">
        <title>Description of Rhodopirellula bahusiensis sp. nov.</title>
        <authorList>
            <person name="Kizina J."/>
            <person name="Harder J."/>
        </authorList>
    </citation>
    <scope>NUCLEOTIDE SEQUENCE [LARGE SCALE GENOMIC DNA]</scope>
    <source>
        <strain evidence="2 3">SWK21</strain>
    </source>
</reference>
<organism evidence="2 3">
    <name type="scientific">Rhodopirellula bahusiensis</name>
    <dbReference type="NCBI Taxonomy" id="2014065"/>
    <lineage>
        <taxon>Bacteria</taxon>
        <taxon>Pseudomonadati</taxon>
        <taxon>Planctomycetota</taxon>
        <taxon>Planctomycetia</taxon>
        <taxon>Pirellulales</taxon>
        <taxon>Pirellulaceae</taxon>
        <taxon>Rhodopirellula</taxon>
    </lineage>
</organism>
<keyword evidence="1" id="KW-0472">Membrane</keyword>
<dbReference type="AlphaFoldDB" id="A0A2G1W246"/>
<gene>
    <name evidence="2" type="ORF">CEE69_22890</name>
</gene>
<keyword evidence="1" id="KW-0812">Transmembrane</keyword>
<accession>A0A2G1W246</accession>
<name>A0A2G1W246_9BACT</name>
<dbReference type="GeneID" id="90610810"/>
<dbReference type="Proteomes" id="UP000225740">
    <property type="component" value="Unassembled WGS sequence"/>
</dbReference>
<feature type="transmembrane region" description="Helical" evidence="1">
    <location>
        <begin position="17"/>
        <end position="36"/>
    </location>
</feature>
<evidence type="ECO:0000313" key="2">
    <source>
        <dbReference type="EMBL" id="PHQ33065.1"/>
    </source>
</evidence>
<dbReference type="OrthoDB" id="287247at2"/>
<keyword evidence="3" id="KW-1185">Reference proteome</keyword>
<proteinExistence type="predicted"/>
<keyword evidence="1" id="KW-1133">Transmembrane helix</keyword>
<evidence type="ECO:0000256" key="1">
    <source>
        <dbReference type="SAM" id="Phobius"/>
    </source>
</evidence>
<protein>
    <submittedName>
        <fullName evidence="2">Uncharacterized protein</fullName>
    </submittedName>
</protein>
<feature type="transmembrane region" description="Helical" evidence="1">
    <location>
        <begin position="85"/>
        <end position="104"/>
    </location>
</feature>
<sequence>MTDFTDFRNSAILRNPTTWIVALAGFTYGGHNMYAIREIRRGEGTPLQTPWLLTDRVLDIAFGGTIQVLYLLCAVWVIAGLLEDASVWVRQAIVVLLYLGLNWLTQYL</sequence>
<comment type="caution">
    <text evidence="2">The sequence shown here is derived from an EMBL/GenBank/DDBJ whole genome shotgun (WGS) entry which is preliminary data.</text>
</comment>
<evidence type="ECO:0000313" key="3">
    <source>
        <dbReference type="Proteomes" id="UP000225740"/>
    </source>
</evidence>
<feature type="transmembrane region" description="Helical" evidence="1">
    <location>
        <begin position="57"/>
        <end position="79"/>
    </location>
</feature>